<evidence type="ECO:0000256" key="7">
    <source>
        <dbReference type="ARBA" id="ARBA00023268"/>
    </source>
</evidence>
<dbReference type="Gene3D" id="3.40.50.10860">
    <property type="entry name" value="Leucine Dehydrogenase, chain A, domain 1"/>
    <property type="match status" value="1"/>
</dbReference>
<feature type="domain" description="Tetrahydrofolate dehydrogenase/cyclohydrolase catalytic" evidence="8">
    <location>
        <begin position="6"/>
        <end position="120"/>
    </location>
</feature>
<keyword evidence="5" id="KW-0521">NADP</keyword>
<comment type="pathway">
    <text evidence="1">One-carbon metabolism; tetrahydrofolate interconversion.</text>
</comment>
<dbReference type="SUPFAM" id="SSF53223">
    <property type="entry name" value="Aminoacid dehydrogenase-like, N-terminal domain"/>
    <property type="match status" value="1"/>
</dbReference>
<reference evidence="12" key="1">
    <citation type="submission" date="2020-05" db="EMBL/GenBank/DDBJ databases">
        <authorList>
            <person name="Chiriac C."/>
            <person name="Salcher M."/>
            <person name="Ghai R."/>
            <person name="Kavagutti S V."/>
        </authorList>
    </citation>
    <scope>NUCLEOTIDE SEQUENCE</scope>
</reference>
<name>A0A6J7M620_9ZZZZ</name>
<dbReference type="GO" id="GO:0005829">
    <property type="term" value="C:cytosol"/>
    <property type="evidence" value="ECO:0007669"/>
    <property type="project" value="TreeGrafter"/>
</dbReference>
<dbReference type="EMBL" id="CAEZYK010000020">
    <property type="protein sequence ID" value="CAB4719843.1"/>
    <property type="molecule type" value="Genomic_DNA"/>
</dbReference>
<organism evidence="12">
    <name type="scientific">freshwater metagenome</name>
    <dbReference type="NCBI Taxonomy" id="449393"/>
    <lineage>
        <taxon>unclassified sequences</taxon>
        <taxon>metagenomes</taxon>
        <taxon>ecological metagenomes</taxon>
    </lineage>
</organism>
<evidence type="ECO:0000313" key="12">
    <source>
        <dbReference type="EMBL" id="CAB4973983.1"/>
    </source>
</evidence>
<dbReference type="EMBL" id="CAFBOF010000010">
    <property type="protein sequence ID" value="CAB4973983.1"/>
    <property type="molecule type" value="Genomic_DNA"/>
</dbReference>
<dbReference type="InterPro" id="IPR020630">
    <property type="entry name" value="THF_DH/CycHdrlase_cat_dom"/>
</dbReference>
<dbReference type="Gene3D" id="3.40.50.720">
    <property type="entry name" value="NAD(P)-binding Rossmann-like Domain"/>
    <property type="match status" value="1"/>
</dbReference>
<evidence type="ECO:0000256" key="4">
    <source>
        <dbReference type="ARBA" id="ARBA00022801"/>
    </source>
</evidence>
<dbReference type="CDD" id="cd01080">
    <property type="entry name" value="NAD_bind_m-THF_DH_Cyclohyd"/>
    <property type="match status" value="1"/>
</dbReference>
<gene>
    <name evidence="10" type="ORF">UFOPK2683_00534</name>
    <name evidence="11" type="ORF">UFOPK3605_00729</name>
    <name evidence="12" type="ORF">UFOPK3897_00689</name>
</gene>
<protein>
    <submittedName>
        <fullName evidence="12">Unannotated protein</fullName>
    </submittedName>
</protein>
<dbReference type="FunFam" id="3.40.50.10860:FF:000005">
    <property type="entry name" value="C-1-tetrahydrofolate synthase, cytoplasmic, putative"/>
    <property type="match status" value="1"/>
</dbReference>
<evidence type="ECO:0000259" key="9">
    <source>
        <dbReference type="Pfam" id="PF02882"/>
    </source>
</evidence>
<keyword evidence="6" id="KW-0560">Oxidoreductase</keyword>
<dbReference type="InterPro" id="IPR036291">
    <property type="entry name" value="NAD(P)-bd_dom_sf"/>
</dbReference>
<dbReference type="Pfam" id="PF00763">
    <property type="entry name" value="THF_DHG_CYH"/>
    <property type="match status" value="1"/>
</dbReference>
<keyword evidence="3" id="KW-0554">One-carbon metabolism</keyword>
<proteinExistence type="inferred from homology"/>
<feature type="domain" description="Tetrahydrofolate dehydrogenase/cyclohydrolase NAD(P)-binding" evidence="9">
    <location>
        <begin position="139"/>
        <end position="283"/>
    </location>
</feature>
<sequence>MAAKLLDGTALLETTKAQLATRVASLGERGITPGLGTILVGSDPNSHAYVRGKRAACEEIGMVSRHTELPESVSPEDLHATIADYNSDPAVDAFIVQLPLPSHLDEEAALLAIEPDKDADGLHPVNLGRLVMGVSAPRPCTPLGIQTLLATNGVEIAGRHVVIVGRGLTIGRPLALLLTLKEPHANAAVTVVHTGVDDLGQYTRTADILIAAAGRASIITPDMVRSGAAVVSAGITMDGRRLIPDVDEAVGEVAGWITPRLGGVGPTTIAMLLANAVAAAERKVNG</sequence>
<dbReference type="HAMAP" id="MF_01576">
    <property type="entry name" value="THF_DHG_CYH"/>
    <property type="match status" value="1"/>
</dbReference>
<evidence type="ECO:0000256" key="6">
    <source>
        <dbReference type="ARBA" id="ARBA00023002"/>
    </source>
</evidence>
<keyword evidence="7" id="KW-0511">Multifunctional enzyme</keyword>
<keyword evidence="4" id="KW-0378">Hydrolase</keyword>
<dbReference type="InterPro" id="IPR020631">
    <property type="entry name" value="THF_DH/CycHdrlase_NAD-bd_dom"/>
</dbReference>
<dbReference type="GO" id="GO:0035999">
    <property type="term" value="P:tetrahydrofolate interconversion"/>
    <property type="evidence" value="ECO:0007669"/>
    <property type="project" value="TreeGrafter"/>
</dbReference>
<dbReference type="PRINTS" id="PR00085">
    <property type="entry name" value="THFDHDRGNASE"/>
</dbReference>
<dbReference type="InterPro" id="IPR000672">
    <property type="entry name" value="THF_DH/CycHdrlase"/>
</dbReference>
<evidence type="ECO:0000313" key="11">
    <source>
        <dbReference type="EMBL" id="CAB4905453.1"/>
    </source>
</evidence>
<evidence type="ECO:0000256" key="3">
    <source>
        <dbReference type="ARBA" id="ARBA00022563"/>
    </source>
</evidence>
<dbReference type="InterPro" id="IPR046346">
    <property type="entry name" value="Aminoacid_DH-like_N_sf"/>
</dbReference>
<dbReference type="GO" id="GO:0004477">
    <property type="term" value="F:methenyltetrahydrofolate cyclohydrolase activity"/>
    <property type="evidence" value="ECO:0007669"/>
    <property type="project" value="TreeGrafter"/>
</dbReference>
<dbReference type="GO" id="GO:0004488">
    <property type="term" value="F:methylenetetrahydrofolate dehydrogenase (NADP+) activity"/>
    <property type="evidence" value="ECO:0007669"/>
    <property type="project" value="InterPro"/>
</dbReference>
<dbReference type="SUPFAM" id="SSF51735">
    <property type="entry name" value="NAD(P)-binding Rossmann-fold domains"/>
    <property type="match status" value="1"/>
</dbReference>
<dbReference type="PANTHER" id="PTHR48099:SF5">
    <property type="entry name" value="C-1-TETRAHYDROFOLATE SYNTHASE, CYTOPLASMIC"/>
    <property type="match status" value="1"/>
</dbReference>
<evidence type="ECO:0000313" key="10">
    <source>
        <dbReference type="EMBL" id="CAB4719843.1"/>
    </source>
</evidence>
<evidence type="ECO:0000256" key="2">
    <source>
        <dbReference type="ARBA" id="ARBA00011738"/>
    </source>
</evidence>
<dbReference type="EMBL" id="CAFBMM010000028">
    <property type="protein sequence ID" value="CAB4905453.1"/>
    <property type="molecule type" value="Genomic_DNA"/>
</dbReference>
<dbReference type="PANTHER" id="PTHR48099">
    <property type="entry name" value="C-1-TETRAHYDROFOLATE SYNTHASE, CYTOPLASMIC-RELATED"/>
    <property type="match status" value="1"/>
</dbReference>
<accession>A0A6J7M620</accession>
<dbReference type="Pfam" id="PF02882">
    <property type="entry name" value="THF_DHG_CYH_C"/>
    <property type="match status" value="1"/>
</dbReference>
<evidence type="ECO:0000256" key="5">
    <source>
        <dbReference type="ARBA" id="ARBA00022857"/>
    </source>
</evidence>
<evidence type="ECO:0000259" key="8">
    <source>
        <dbReference type="Pfam" id="PF00763"/>
    </source>
</evidence>
<comment type="subunit">
    <text evidence="2">Homodimer.</text>
</comment>
<dbReference type="AlphaFoldDB" id="A0A6J7M620"/>
<evidence type="ECO:0000256" key="1">
    <source>
        <dbReference type="ARBA" id="ARBA00004777"/>
    </source>
</evidence>